<protein>
    <submittedName>
        <fullName evidence="2">Uncharacterized protein</fullName>
    </submittedName>
</protein>
<sequence length="87" mass="10435">MKLNFIKWLNYLLVANIFLIFLGFFWFLIALIGHYFNLPLGLKLWYKLWTILFQPAISILFISVFVNWLIQKIFMSLNTISSKESKQ</sequence>
<dbReference type="STRING" id="1527444.ucyna2_01096"/>
<accession>A0A086CFZ2</accession>
<reference evidence="2 3" key="1">
    <citation type="submission" date="2014-08" db="EMBL/GenBank/DDBJ databases">
        <title>Comparative genomics reveals surprising divergence of two closely related strains of uncultivated UCYN-A cyanobacteria.</title>
        <authorList>
            <person name="Bombar D."/>
            <person name="Heller P."/>
            <person name="Sanchez-Baracaldo P."/>
            <person name="Carter B.J."/>
            <person name="Zert J.P."/>
        </authorList>
    </citation>
    <scope>NUCLEOTIDE SEQUENCE [LARGE SCALE GENOMIC DNA]</scope>
</reference>
<evidence type="ECO:0000313" key="3">
    <source>
        <dbReference type="Proteomes" id="UP000028922"/>
    </source>
</evidence>
<evidence type="ECO:0000256" key="1">
    <source>
        <dbReference type="SAM" id="Phobius"/>
    </source>
</evidence>
<feature type="transmembrane region" description="Helical" evidence="1">
    <location>
        <begin position="48"/>
        <end position="70"/>
    </location>
</feature>
<dbReference type="EMBL" id="JPSP01000014">
    <property type="protein sequence ID" value="KFF41106.1"/>
    <property type="molecule type" value="Genomic_DNA"/>
</dbReference>
<keyword evidence="1" id="KW-0472">Membrane</keyword>
<organism evidence="2 3">
    <name type="scientific">Candidatus Atelocyanobacterium thalassa isolate SIO64986</name>
    <dbReference type="NCBI Taxonomy" id="1527444"/>
    <lineage>
        <taxon>Bacteria</taxon>
        <taxon>Bacillati</taxon>
        <taxon>Cyanobacteriota</taxon>
        <taxon>Cyanophyceae</taxon>
        <taxon>Oscillatoriophycideae</taxon>
        <taxon>Chroococcales</taxon>
        <taxon>Aphanothecaceae</taxon>
        <taxon>Candidatus Atelocyanobacterium</taxon>
        <taxon>Candidatus Atelocyanobacterium thalassae</taxon>
    </lineage>
</organism>
<comment type="caution">
    <text evidence="2">The sequence shown here is derived from an EMBL/GenBank/DDBJ whole genome shotgun (WGS) entry which is preliminary data.</text>
</comment>
<dbReference type="eggNOG" id="ENOG5032YRP">
    <property type="taxonomic scope" value="Bacteria"/>
</dbReference>
<name>A0A086CFZ2_9CHRO</name>
<dbReference type="AlphaFoldDB" id="A0A086CFZ2"/>
<proteinExistence type="predicted"/>
<dbReference type="Proteomes" id="UP000028922">
    <property type="component" value="Unassembled WGS sequence"/>
</dbReference>
<evidence type="ECO:0000313" key="2">
    <source>
        <dbReference type="EMBL" id="KFF41106.1"/>
    </source>
</evidence>
<keyword evidence="1" id="KW-0812">Transmembrane</keyword>
<feature type="transmembrane region" description="Helical" evidence="1">
    <location>
        <begin position="12"/>
        <end position="36"/>
    </location>
</feature>
<gene>
    <name evidence="2" type="ORF">ucyna2_01096</name>
</gene>
<keyword evidence="1" id="KW-1133">Transmembrane helix</keyword>